<evidence type="ECO:0000256" key="1">
    <source>
        <dbReference type="SAM" id="MobiDB-lite"/>
    </source>
</evidence>
<accession>A0ABN2SDL1</accession>
<gene>
    <name evidence="2" type="ORF">GCM10009754_71710</name>
</gene>
<sequence length="70" mass="7463">MNSPGRTPARGLPHAVKGTFKELNAANATLTNLPRPRTHALKGPLRESDAAKGPFGAWLPGHLAERRGDL</sequence>
<name>A0ABN2SDL1_9PSEU</name>
<dbReference type="EMBL" id="BAAANN010000039">
    <property type="protein sequence ID" value="GAA1984106.1"/>
    <property type="molecule type" value="Genomic_DNA"/>
</dbReference>
<proteinExistence type="predicted"/>
<protein>
    <submittedName>
        <fullName evidence="2">Uncharacterized protein</fullName>
    </submittedName>
</protein>
<dbReference type="Proteomes" id="UP001501116">
    <property type="component" value="Unassembled WGS sequence"/>
</dbReference>
<evidence type="ECO:0000313" key="2">
    <source>
        <dbReference type="EMBL" id="GAA1984106.1"/>
    </source>
</evidence>
<comment type="caution">
    <text evidence="2">The sequence shown here is derived from an EMBL/GenBank/DDBJ whole genome shotgun (WGS) entry which is preliminary data.</text>
</comment>
<keyword evidence="3" id="KW-1185">Reference proteome</keyword>
<feature type="region of interest" description="Disordered" evidence="1">
    <location>
        <begin position="35"/>
        <end position="70"/>
    </location>
</feature>
<organism evidence="2 3">
    <name type="scientific">Amycolatopsis minnesotensis</name>
    <dbReference type="NCBI Taxonomy" id="337894"/>
    <lineage>
        <taxon>Bacteria</taxon>
        <taxon>Bacillati</taxon>
        <taxon>Actinomycetota</taxon>
        <taxon>Actinomycetes</taxon>
        <taxon>Pseudonocardiales</taxon>
        <taxon>Pseudonocardiaceae</taxon>
        <taxon>Amycolatopsis</taxon>
    </lineage>
</organism>
<evidence type="ECO:0000313" key="3">
    <source>
        <dbReference type="Proteomes" id="UP001501116"/>
    </source>
</evidence>
<reference evidence="2 3" key="1">
    <citation type="journal article" date="2019" name="Int. J. Syst. Evol. Microbiol.">
        <title>The Global Catalogue of Microorganisms (GCM) 10K type strain sequencing project: providing services to taxonomists for standard genome sequencing and annotation.</title>
        <authorList>
            <consortium name="The Broad Institute Genomics Platform"/>
            <consortium name="The Broad Institute Genome Sequencing Center for Infectious Disease"/>
            <person name="Wu L."/>
            <person name="Ma J."/>
        </authorList>
    </citation>
    <scope>NUCLEOTIDE SEQUENCE [LARGE SCALE GENOMIC DNA]</scope>
    <source>
        <strain evidence="2 3">JCM 14545</strain>
    </source>
</reference>